<keyword evidence="13" id="KW-0812">Transmembrane</keyword>
<keyword evidence="7" id="KW-0202">Cytokine</keyword>
<evidence type="ECO:0000256" key="3">
    <source>
        <dbReference type="ARBA" id="ARBA00004550"/>
    </source>
</evidence>
<keyword evidence="9" id="KW-0666">Pyrogen</keyword>
<evidence type="ECO:0000256" key="2">
    <source>
        <dbReference type="ARBA" id="ARBA00004514"/>
    </source>
</evidence>
<comment type="subcellular location">
    <subcellularLocation>
        <location evidence="2">Cytoplasm</location>
        <location evidence="2">Cytosol</location>
    </subcellularLocation>
    <subcellularLocation>
        <location evidence="1">Lysosome</location>
    </subcellularLocation>
    <subcellularLocation>
        <location evidence="3">Secreted</location>
        <location evidence="3">Extracellular exosome</location>
    </subcellularLocation>
</comment>
<evidence type="ECO:0000256" key="1">
    <source>
        <dbReference type="ARBA" id="ARBA00004371"/>
    </source>
</evidence>
<keyword evidence="10" id="KW-0395">Inflammatory response</keyword>
<keyword evidence="13" id="KW-0472">Membrane</keyword>
<evidence type="ECO:0000256" key="11">
    <source>
        <dbReference type="ARBA" id="ARBA00023228"/>
    </source>
</evidence>
<keyword evidence="12" id="KW-0497">Mitogen</keyword>
<proteinExistence type="inferred from homology"/>
<sequence length="274" mass="31271">MTVILPLVLFIYYICTIMKFALSFIAIIVIMCFLQELQVAVITPDEDLDLKVPHKKKTLRSAANLILILNRMTESPSCCIHQLSEDELCSIVMDSLVEETVVETFLTSNTGQKKVTFRRVNSVKQFTLCDSVQKDLVQQSGELKLQALTLKGGHYQCKVNFKMARYVTPCVPAADVQTVLLSINNDLHMSCTMIDDTPVLTLERCREDELKMISDDQNMDRFLFFKRHSAMTLYTFESVKHRGWFISTSTEDENHSVEMCKVDAASRLTSFKLN</sequence>
<dbReference type="InterPro" id="IPR008996">
    <property type="entry name" value="IL1/FGF"/>
</dbReference>
<name>A0A3B5AGI5_9TELE</name>
<dbReference type="GO" id="GO:0005615">
    <property type="term" value="C:extracellular space"/>
    <property type="evidence" value="ECO:0007669"/>
    <property type="project" value="UniProtKB-KW"/>
</dbReference>
<dbReference type="InterPro" id="IPR000975">
    <property type="entry name" value="IL-1_fam"/>
</dbReference>
<evidence type="ECO:0000256" key="5">
    <source>
        <dbReference type="ARBA" id="ARBA00014702"/>
    </source>
</evidence>
<dbReference type="GO" id="GO:0019221">
    <property type="term" value="P:cytokine-mediated signaling pathway"/>
    <property type="evidence" value="ECO:0007669"/>
    <property type="project" value="TreeGrafter"/>
</dbReference>
<evidence type="ECO:0000256" key="8">
    <source>
        <dbReference type="ARBA" id="ARBA00022525"/>
    </source>
</evidence>
<evidence type="ECO:0000313" key="14">
    <source>
        <dbReference type="Ensembl" id="ENSSPAP00000016994.1"/>
    </source>
</evidence>
<organism evidence="14">
    <name type="scientific">Stegastes partitus</name>
    <name type="common">bicolor damselfish</name>
    <dbReference type="NCBI Taxonomy" id="144197"/>
    <lineage>
        <taxon>Eukaryota</taxon>
        <taxon>Metazoa</taxon>
        <taxon>Chordata</taxon>
        <taxon>Craniata</taxon>
        <taxon>Vertebrata</taxon>
        <taxon>Euteleostomi</taxon>
        <taxon>Actinopterygii</taxon>
        <taxon>Neopterygii</taxon>
        <taxon>Teleostei</taxon>
        <taxon>Neoteleostei</taxon>
        <taxon>Acanthomorphata</taxon>
        <taxon>Ovalentaria</taxon>
        <taxon>Pomacentridae</taxon>
        <taxon>Stegastes</taxon>
    </lineage>
</organism>
<evidence type="ECO:0000256" key="13">
    <source>
        <dbReference type="SAM" id="Phobius"/>
    </source>
</evidence>
<dbReference type="PANTHER" id="PTHR10078:SF30">
    <property type="entry name" value="INTERLEUKIN-1 BETA"/>
    <property type="match status" value="1"/>
</dbReference>
<dbReference type="PANTHER" id="PTHR10078">
    <property type="entry name" value="INTERLEUKIN-1 FAMILY MEMBER"/>
    <property type="match status" value="1"/>
</dbReference>
<dbReference type="GO" id="GO:0048246">
    <property type="term" value="P:macrophage chemotaxis"/>
    <property type="evidence" value="ECO:0007669"/>
    <property type="project" value="TreeGrafter"/>
</dbReference>
<evidence type="ECO:0000256" key="7">
    <source>
        <dbReference type="ARBA" id="ARBA00022514"/>
    </source>
</evidence>
<dbReference type="SUPFAM" id="SSF50353">
    <property type="entry name" value="Cytokine"/>
    <property type="match status" value="1"/>
</dbReference>
<keyword evidence="11" id="KW-0458">Lysosome</keyword>
<protein>
    <recommendedName>
        <fullName evidence="5">Interleukin-1 beta</fullName>
    </recommendedName>
</protein>
<evidence type="ECO:0000256" key="6">
    <source>
        <dbReference type="ARBA" id="ARBA00022490"/>
    </source>
</evidence>
<dbReference type="STRING" id="144197.ENSSPAP00000016994"/>
<evidence type="ECO:0000256" key="4">
    <source>
        <dbReference type="ARBA" id="ARBA00010448"/>
    </source>
</evidence>
<evidence type="ECO:0000256" key="12">
    <source>
        <dbReference type="ARBA" id="ARBA00023246"/>
    </source>
</evidence>
<comment type="similarity">
    <text evidence="4">Belongs to the IL-1 family.</text>
</comment>
<dbReference type="GO" id="GO:0006955">
    <property type="term" value="P:immune response"/>
    <property type="evidence" value="ECO:0007669"/>
    <property type="project" value="InterPro"/>
</dbReference>
<dbReference type="GO" id="GO:0051781">
    <property type="term" value="P:positive regulation of cell division"/>
    <property type="evidence" value="ECO:0007669"/>
    <property type="project" value="UniProtKB-KW"/>
</dbReference>
<dbReference type="GO" id="GO:0071222">
    <property type="term" value="P:cellular response to lipopolysaccharide"/>
    <property type="evidence" value="ECO:0007669"/>
    <property type="project" value="TreeGrafter"/>
</dbReference>
<dbReference type="GO" id="GO:0001660">
    <property type="term" value="P:fever generation"/>
    <property type="evidence" value="ECO:0007669"/>
    <property type="project" value="UniProtKB-KW"/>
</dbReference>
<keyword evidence="6" id="KW-0963">Cytoplasm</keyword>
<dbReference type="Ensembl" id="ENSSPAT00000017258.1">
    <property type="protein sequence ID" value="ENSSPAP00000016994.1"/>
    <property type="gene ID" value="ENSSPAG00000012779.1"/>
</dbReference>
<dbReference type="Pfam" id="PF00340">
    <property type="entry name" value="IL1"/>
    <property type="match status" value="1"/>
</dbReference>
<dbReference type="GO" id="GO:0005764">
    <property type="term" value="C:lysosome"/>
    <property type="evidence" value="ECO:0007669"/>
    <property type="project" value="UniProtKB-SubCell"/>
</dbReference>
<dbReference type="Gene3D" id="2.80.10.50">
    <property type="match status" value="1"/>
</dbReference>
<feature type="transmembrane region" description="Helical" evidence="13">
    <location>
        <begin position="6"/>
        <end position="34"/>
    </location>
</feature>
<evidence type="ECO:0000256" key="9">
    <source>
        <dbReference type="ARBA" id="ARBA00022620"/>
    </source>
</evidence>
<dbReference type="GO" id="GO:1901222">
    <property type="term" value="P:regulation of non-canonical NF-kappaB signal transduction"/>
    <property type="evidence" value="ECO:0007669"/>
    <property type="project" value="TreeGrafter"/>
</dbReference>
<dbReference type="GO" id="GO:0010628">
    <property type="term" value="P:positive regulation of gene expression"/>
    <property type="evidence" value="ECO:0007669"/>
    <property type="project" value="TreeGrafter"/>
</dbReference>
<dbReference type="AlphaFoldDB" id="A0A3B5AGI5"/>
<dbReference type="GO" id="GO:0042119">
    <property type="term" value="P:neutrophil activation"/>
    <property type="evidence" value="ECO:0007669"/>
    <property type="project" value="TreeGrafter"/>
</dbReference>
<keyword evidence="8" id="KW-0964">Secreted</keyword>
<dbReference type="GO" id="GO:0005125">
    <property type="term" value="F:cytokine activity"/>
    <property type="evidence" value="ECO:0007669"/>
    <property type="project" value="UniProtKB-KW"/>
</dbReference>
<dbReference type="GeneTree" id="ENSGT00940000170783"/>
<dbReference type="SMART" id="SM00125">
    <property type="entry name" value="IL1"/>
    <property type="match status" value="1"/>
</dbReference>
<evidence type="ECO:0000256" key="10">
    <source>
        <dbReference type="ARBA" id="ARBA00023198"/>
    </source>
</evidence>
<accession>A0A3B5AGI5</accession>
<reference evidence="14" key="1">
    <citation type="submission" date="2023-09" db="UniProtKB">
        <authorList>
            <consortium name="Ensembl"/>
        </authorList>
    </citation>
    <scope>IDENTIFICATION</scope>
</reference>
<dbReference type="GO" id="GO:0005829">
    <property type="term" value="C:cytosol"/>
    <property type="evidence" value="ECO:0007669"/>
    <property type="project" value="UniProtKB-SubCell"/>
</dbReference>
<keyword evidence="13" id="KW-1133">Transmembrane helix</keyword>